<proteinExistence type="predicted"/>
<evidence type="ECO:0000256" key="1">
    <source>
        <dbReference type="SAM" id="Coils"/>
    </source>
</evidence>
<comment type="caution">
    <text evidence="2">The sequence shown here is derived from an EMBL/GenBank/DDBJ whole genome shotgun (WGS) entry which is preliminary data.</text>
</comment>
<evidence type="ECO:0000313" key="3">
    <source>
        <dbReference type="Proteomes" id="UP000694251"/>
    </source>
</evidence>
<sequence>MDRNLIQVKDGSYIKSTPSKGDGVNIKHMASSDDGEDDRRLTFCSSAVKVMKSAKIFGSCLSGEQFCLLGQSLIKGKMVNFREAIREGVFLKRGIEKGAFLRSMDPYQAVVSGIQLQDLSDEKSEGDFASSVSSCKPEVGPVETSVEAKRGCFDVGASTAGTKREFRPVEVRELDVKQQLEKELSAYGRRKEEFEFVWTRLISLGLVAAGSSRFKLMERSLDVADYERGLVSSKYEEAMKKHVDLVKNGRLEIDNLIFNFKNEIKKAEKKLEQDKKKLEQEKKKLKQGKKKK</sequence>
<name>A0A8T1YSM5_ARASU</name>
<keyword evidence="1" id="KW-0175">Coiled coil</keyword>
<keyword evidence="3" id="KW-1185">Reference proteome</keyword>
<dbReference type="Proteomes" id="UP000694251">
    <property type="component" value="Chromosome 12"/>
</dbReference>
<dbReference type="OrthoDB" id="10352628at2759"/>
<feature type="coiled-coil region" evidence="1">
    <location>
        <begin position="257"/>
        <end position="291"/>
    </location>
</feature>
<dbReference type="EMBL" id="JAEFBJ010000012">
    <property type="protein sequence ID" value="KAG7548765.1"/>
    <property type="molecule type" value="Genomic_DNA"/>
</dbReference>
<organism evidence="2 3">
    <name type="scientific">Arabidopsis suecica</name>
    <name type="common">Swedish thale-cress</name>
    <name type="synonym">Cardaminopsis suecica</name>
    <dbReference type="NCBI Taxonomy" id="45249"/>
    <lineage>
        <taxon>Eukaryota</taxon>
        <taxon>Viridiplantae</taxon>
        <taxon>Streptophyta</taxon>
        <taxon>Embryophyta</taxon>
        <taxon>Tracheophyta</taxon>
        <taxon>Spermatophyta</taxon>
        <taxon>Magnoliopsida</taxon>
        <taxon>eudicotyledons</taxon>
        <taxon>Gunneridae</taxon>
        <taxon>Pentapetalae</taxon>
        <taxon>rosids</taxon>
        <taxon>malvids</taxon>
        <taxon>Brassicales</taxon>
        <taxon>Brassicaceae</taxon>
        <taxon>Camelineae</taxon>
        <taxon>Arabidopsis</taxon>
    </lineage>
</organism>
<reference evidence="2 3" key="1">
    <citation type="submission" date="2020-12" db="EMBL/GenBank/DDBJ databases">
        <title>Concerted genomic and epigenomic changes stabilize Arabidopsis allopolyploids.</title>
        <authorList>
            <person name="Chen Z."/>
        </authorList>
    </citation>
    <scope>NUCLEOTIDE SEQUENCE [LARGE SCALE GENOMIC DNA]</scope>
    <source>
        <strain evidence="2">As9502</strain>
        <tissue evidence="2">Leaf</tissue>
    </source>
</reference>
<protein>
    <submittedName>
        <fullName evidence="2">Uncharacterized protein</fullName>
    </submittedName>
</protein>
<dbReference type="AlphaFoldDB" id="A0A8T1YSM5"/>
<accession>A0A8T1YSM5</accession>
<gene>
    <name evidence="2" type="ORF">ISN44_As12g039210</name>
</gene>
<evidence type="ECO:0000313" key="2">
    <source>
        <dbReference type="EMBL" id="KAG7548765.1"/>
    </source>
</evidence>